<keyword evidence="11 13" id="KW-0472">Membrane</keyword>
<evidence type="ECO:0000256" key="2">
    <source>
        <dbReference type="ARBA" id="ARBA00005001"/>
    </source>
</evidence>
<dbReference type="NCBIfam" id="NF003958">
    <property type="entry name" value="PRK05454.2-1"/>
    <property type="match status" value="1"/>
</dbReference>
<dbReference type="Gene3D" id="3.90.550.10">
    <property type="entry name" value="Spore Coat Polysaccharide Biosynthesis Protein SpsA, Chain A"/>
    <property type="match status" value="1"/>
</dbReference>
<keyword evidence="7" id="KW-0328">Glycosyltransferase</keyword>
<evidence type="ECO:0000256" key="7">
    <source>
        <dbReference type="ARBA" id="ARBA00022676"/>
    </source>
</evidence>
<proteinExistence type="inferred from homology"/>
<evidence type="ECO:0000256" key="3">
    <source>
        <dbReference type="ARBA" id="ARBA00009337"/>
    </source>
</evidence>
<dbReference type="Pfam" id="PF13632">
    <property type="entry name" value="Glyco_trans_2_3"/>
    <property type="match status" value="1"/>
</dbReference>
<sequence>MHDHKTQTLTLFIRRAALLILTVGSTGIAASLMSQVMAAHGLGLLGFAGVVLFTISFGWLAISFWTAVFGFAVRLIGGDPAALAADAARPLGQRTAVVMPVYNEDPLRVSAGLEATLVSLERTGEGAHFDFFVLSDTRSAEHGMAERRMVEGLRRRHAGGPRIFYRRRPKNIGRKAGNIEDFVKRWGNAYAHMVVLDADSVMSGDTIVALARLMEAHPDSGIIQTLPVPANRETAFARILQFASRLYGPVMASGLAFWTGGEGNYYGHNAIIRIAAFARHCGLPILPGKAPLGGEILSHDFVEAALISKGGYKVWIVPELAGSYEEMPANVIDYATRDRRWCQGNLQHSRLLSFPGLRLMGRLHLTMGVASYLTSPLWLALLSLSTADAVERAIQGPVYFKPGFNLFPNWPVATDFQINLLLTMTLLALFLPKIMGVLLVAFSRARRRPYGGLIGLLASMVIETVFSTLLAPVMMMFQSLFVSAAFSGRSVAWEAQPRDDRGLSWREGLKRHAGQTLLGLAWAGSVAWIAPGFFWWLTPIFAGLAVAIPLSVLSSRSSIGLKLKRWGLFLTPEETRPPAELRRLRRALSRGLAPEPAVEPATDEHDETHLTPDENGVAMVHESWPEKKPMLPQAGVQDIA</sequence>
<evidence type="ECO:0000256" key="6">
    <source>
        <dbReference type="ARBA" id="ARBA00022519"/>
    </source>
</evidence>
<feature type="compositionally biased region" description="Basic and acidic residues" evidence="12">
    <location>
        <begin position="602"/>
        <end position="612"/>
    </location>
</feature>
<keyword evidence="5" id="KW-1003">Cell membrane</keyword>
<feature type="transmembrane region" description="Helical" evidence="13">
    <location>
        <begin position="359"/>
        <end position="381"/>
    </location>
</feature>
<dbReference type="Proteomes" id="UP000646365">
    <property type="component" value="Unassembled WGS sequence"/>
</dbReference>
<evidence type="ECO:0000256" key="10">
    <source>
        <dbReference type="ARBA" id="ARBA00022989"/>
    </source>
</evidence>
<reference evidence="15" key="1">
    <citation type="journal article" date="2014" name="Int. J. Syst. Evol. Microbiol.">
        <title>Complete genome sequence of Corynebacterium casei LMG S-19264T (=DSM 44701T), isolated from a smear-ripened cheese.</title>
        <authorList>
            <consortium name="US DOE Joint Genome Institute (JGI-PGF)"/>
            <person name="Walter F."/>
            <person name="Albersmeier A."/>
            <person name="Kalinowski J."/>
            <person name="Ruckert C."/>
        </authorList>
    </citation>
    <scope>NUCLEOTIDE SEQUENCE</scope>
    <source>
        <strain evidence="15">CGMCC 1.15725</strain>
    </source>
</reference>
<comment type="subcellular location">
    <subcellularLocation>
        <location evidence="1">Cell inner membrane</location>
        <topology evidence="1">Multi-pass membrane protein</topology>
    </subcellularLocation>
</comment>
<organism evidence="15 16">
    <name type="scientific">Aliidongia dinghuensis</name>
    <dbReference type="NCBI Taxonomy" id="1867774"/>
    <lineage>
        <taxon>Bacteria</taxon>
        <taxon>Pseudomonadati</taxon>
        <taxon>Pseudomonadota</taxon>
        <taxon>Alphaproteobacteria</taxon>
        <taxon>Rhodospirillales</taxon>
        <taxon>Dongiaceae</taxon>
        <taxon>Aliidongia</taxon>
    </lineage>
</organism>
<dbReference type="GO" id="GO:0005886">
    <property type="term" value="C:plasma membrane"/>
    <property type="evidence" value="ECO:0007669"/>
    <property type="project" value="UniProtKB-SubCell"/>
</dbReference>
<dbReference type="GO" id="GO:0016758">
    <property type="term" value="F:hexosyltransferase activity"/>
    <property type="evidence" value="ECO:0007669"/>
    <property type="project" value="TreeGrafter"/>
</dbReference>
<feature type="transmembrane region" description="Helical" evidence="13">
    <location>
        <begin position="449"/>
        <end position="469"/>
    </location>
</feature>
<evidence type="ECO:0000256" key="11">
    <source>
        <dbReference type="ARBA" id="ARBA00023136"/>
    </source>
</evidence>
<evidence type="ECO:0000256" key="8">
    <source>
        <dbReference type="ARBA" id="ARBA00022679"/>
    </source>
</evidence>
<dbReference type="CDD" id="cd04191">
    <property type="entry name" value="Glucan_BSP_MdoH"/>
    <property type="match status" value="1"/>
</dbReference>
<dbReference type="NCBIfam" id="NF003962">
    <property type="entry name" value="PRK05454.2-5"/>
    <property type="match status" value="1"/>
</dbReference>
<comment type="caution">
    <text evidence="15">The sequence shown here is derived from an EMBL/GenBank/DDBJ whole genome shotgun (WGS) entry which is preliminary data.</text>
</comment>
<dbReference type="RefSeq" id="WP_189050016.1">
    <property type="nucleotide sequence ID" value="NZ_BMJQ01000012.1"/>
</dbReference>
<comment type="similarity">
    <text evidence="3">Belongs to the glycosyltransferase 2 family. OpgH subfamily.</text>
</comment>
<feature type="transmembrane region" description="Helical" evidence="13">
    <location>
        <begin position="416"/>
        <end position="442"/>
    </location>
</feature>
<dbReference type="PANTHER" id="PTHR43867">
    <property type="entry name" value="CELLULOSE SYNTHASE CATALYTIC SUBUNIT A [UDP-FORMING]"/>
    <property type="match status" value="1"/>
</dbReference>
<evidence type="ECO:0000256" key="1">
    <source>
        <dbReference type="ARBA" id="ARBA00004429"/>
    </source>
</evidence>
<feature type="transmembrane region" description="Helical" evidence="13">
    <location>
        <begin position="44"/>
        <end position="73"/>
    </location>
</feature>
<evidence type="ECO:0000256" key="4">
    <source>
        <dbReference type="ARBA" id="ARBA00020585"/>
    </source>
</evidence>
<keyword evidence="16" id="KW-1185">Reference proteome</keyword>
<feature type="domain" description="Glycosyltransferase 2-like" evidence="14">
    <location>
        <begin position="194"/>
        <end position="388"/>
    </location>
</feature>
<evidence type="ECO:0000256" key="5">
    <source>
        <dbReference type="ARBA" id="ARBA00022475"/>
    </source>
</evidence>
<keyword evidence="9 13" id="KW-0812">Transmembrane</keyword>
<reference evidence="15" key="2">
    <citation type="submission" date="2020-09" db="EMBL/GenBank/DDBJ databases">
        <authorList>
            <person name="Sun Q."/>
            <person name="Zhou Y."/>
        </authorList>
    </citation>
    <scope>NUCLEOTIDE SEQUENCE</scope>
    <source>
        <strain evidence="15">CGMCC 1.15725</strain>
    </source>
</reference>
<accession>A0A8J2YYZ2</accession>
<gene>
    <name evidence="15" type="ORF">GCM10011611_45220</name>
</gene>
<evidence type="ECO:0000259" key="14">
    <source>
        <dbReference type="Pfam" id="PF13632"/>
    </source>
</evidence>
<feature type="region of interest" description="Disordered" evidence="12">
    <location>
        <begin position="621"/>
        <end position="640"/>
    </location>
</feature>
<evidence type="ECO:0000313" key="15">
    <source>
        <dbReference type="EMBL" id="GGF33928.1"/>
    </source>
</evidence>
<dbReference type="PANTHER" id="PTHR43867:SF5">
    <property type="entry name" value="GLUCANS BIOSYNTHESIS GLUCOSYLTRANSFERASE H"/>
    <property type="match status" value="1"/>
</dbReference>
<keyword evidence="8" id="KW-0808">Transferase</keyword>
<keyword evidence="6" id="KW-0997">Cell inner membrane</keyword>
<dbReference type="InterPro" id="IPR029044">
    <property type="entry name" value="Nucleotide-diphossugar_trans"/>
</dbReference>
<dbReference type="InterPro" id="IPR050321">
    <property type="entry name" value="Glycosyltr_2/OpgH_subfam"/>
</dbReference>
<name>A0A8J2YYZ2_9PROT</name>
<dbReference type="SUPFAM" id="SSF53448">
    <property type="entry name" value="Nucleotide-diphospho-sugar transferases"/>
    <property type="match status" value="1"/>
</dbReference>
<evidence type="ECO:0000313" key="16">
    <source>
        <dbReference type="Proteomes" id="UP000646365"/>
    </source>
</evidence>
<feature type="transmembrane region" description="Helical" evidence="13">
    <location>
        <begin position="12"/>
        <end position="32"/>
    </location>
</feature>
<dbReference type="EMBL" id="BMJQ01000012">
    <property type="protein sequence ID" value="GGF33928.1"/>
    <property type="molecule type" value="Genomic_DNA"/>
</dbReference>
<keyword evidence="10 13" id="KW-1133">Transmembrane helix</keyword>
<dbReference type="AlphaFoldDB" id="A0A8J2YYZ2"/>
<dbReference type="InterPro" id="IPR001173">
    <property type="entry name" value="Glyco_trans_2-like"/>
</dbReference>
<evidence type="ECO:0000256" key="13">
    <source>
        <dbReference type="SAM" id="Phobius"/>
    </source>
</evidence>
<comment type="pathway">
    <text evidence="2">Glycan metabolism; osmoregulated periplasmic glucan (OPG) biosynthesis.</text>
</comment>
<feature type="region of interest" description="Disordered" evidence="12">
    <location>
        <begin position="592"/>
        <end position="616"/>
    </location>
</feature>
<feature type="transmembrane region" description="Helical" evidence="13">
    <location>
        <begin position="536"/>
        <end position="555"/>
    </location>
</feature>
<evidence type="ECO:0000256" key="9">
    <source>
        <dbReference type="ARBA" id="ARBA00022692"/>
    </source>
</evidence>
<protein>
    <recommendedName>
        <fullName evidence="4">Glucans biosynthesis glucosyltransferase H</fullName>
    </recommendedName>
</protein>
<evidence type="ECO:0000256" key="12">
    <source>
        <dbReference type="SAM" id="MobiDB-lite"/>
    </source>
</evidence>